<dbReference type="EMBL" id="JAIWYP010000007">
    <property type="protein sequence ID" value="KAH3794286.1"/>
    <property type="molecule type" value="Genomic_DNA"/>
</dbReference>
<keyword evidence="2" id="KW-1185">Reference proteome</keyword>
<dbReference type="AlphaFoldDB" id="A0A9D4IZN0"/>
<comment type="caution">
    <text evidence="1">The sequence shown here is derived from an EMBL/GenBank/DDBJ whole genome shotgun (WGS) entry which is preliminary data.</text>
</comment>
<gene>
    <name evidence="1" type="ORF">DPMN_147817</name>
</gene>
<sequence>MWDKFLQENSSDQGGIRTRDLSISKPASYHSTTAPIMSLSEKFKSSLILCRKIAYSEDYLKLSTTTTFILAIKLQISF</sequence>
<reference evidence="1" key="1">
    <citation type="journal article" date="2019" name="bioRxiv">
        <title>The Genome of the Zebra Mussel, Dreissena polymorpha: A Resource for Invasive Species Research.</title>
        <authorList>
            <person name="McCartney M.A."/>
            <person name="Auch B."/>
            <person name="Kono T."/>
            <person name="Mallez S."/>
            <person name="Zhang Y."/>
            <person name="Obille A."/>
            <person name="Becker A."/>
            <person name="Abrahante J.E."/>
            <person name="Garbe J."/>
            <person name="Badalamenti J.P."/>
            <person name="Herman A."/>
            <person name="Mangelson H."/>
            <person name="Liachko I."/>
            <person name="Sullivan S."/>
            <person name="Sone E.D."/>
            <person name="Koren S."/>
            <person name="Silverstein K.A.T."/>
            <person name="Beckman K.B."/>
            <person name="Gohl D.M."/>
        </authorList>
    </citation>
    <scope>NUCLEOTIDE SEQUENCE</scope>
    <source>
        <strain evidence="1">Duluth1</strain>
        <tissue evidence="1">Whole animal</tissue>
    </source>
</reference>
<organism evidence="1 2">
    <name type="scientific">Dreissena polymorpha</name>
    <name type="common">Zebra mussel</name>
    <name type="synonym">Mytilus polymorpha</name>
    <dbReference type="NCBI Taxonomy" id="45954"/>
    <lineage>
        <taxon>Eukaryota</taxon>
        <taxon>Metazoa</taxon>
        <taxon>Spiralia</taxon>
        <taxon>Lophotrochozoa</taxon>
        <taxon>Mollusca</taxon>
        <taxon>Bivalvia</taxon>
        <taxon>Autobranchia</taxon>
        <taxon>Heteroconchia</taxon>
        <taxon>Euheterodonta</taxon>
        <taxon>Imparidentia</taxon>
        <taxon>Neoheterodontei</taxon>
        <taxon>Myida</taxon>
        <taxon>Dreissenoidea</taxon>
        <taxon>Dreissenidae</taxon>
        <taxon>Dreissena</taxon>
    </lineage>
</organism>
<proteinExistence type="predicted"/>
<protein>
    <submittedName>
        <fullName evidence="1">Uncharacterized protein</fullName>
    </submittedName>
</protein>
<reference evidence="1" key="2">
    <citation type="submission" date="2020-11" db="EMBL/GenBank/DDBJ databases">
        <authorList>
            <person name="McCartney M.A."/>
            <person name="Auch B."/>
            <person name="Kono T."/>
            <person name="Mallez S."/>
            <person name="Becker A."/>
            <person name="Gohl D.M."/>
            <person name="Silverstein K.A.T."/>
            <person name="Koren S."/>
            <person name="Bechman K.B."/>
            <person name="Herman A."/>
            <person name="Abrahante J.E."/>
            <person name="Garbe J."/>
        </authorList>
    </citation>
    <scope>NUCLEOTIDE SEQUENCE</scope>
    <source>
        <strain evidence="1">Duluth1</strain>
        <tissue evidence="1">Whole animal</tissue>
    </source>
</reference>
<name>A0A9D4IZN0_DREPO</name>
<accession>A0A9D4IZN0</accession>
<evidence type="ECO:0000313" key="2">
    <source>
        <dbReference type="Proteomes" id="UP000828390"/>
    </source>
</evidence>
<evidence type="ECO:0000313" key="1">
    <source>
        <dbReference type="EMBL" id="KAH3794286.1"/>
    </source>
</evidence>
<dbReference type="Proteomes" id="UP000828390">
    <property type="component" value="Unassembled WGS sequence"/>
</dbReference>